<dbReference type="InterPro" id="IPR029061">
    <property type="entry name" value="THDP-binding"/>
</dbReference>
<accession>A0ABW0NEQ5</accession>
<dbReference type="InterPro" id="IPR051157">
    <property type="entry name" value="PDH/Transketolase"/>
</dbReference>
<dbReference type="Gene3D" id="3.40.50.920">
    <property type="match status" value="1"/>
</dbReference>
<organism evidence="2 3">
    <name type="scientific">Caenimonas terrae</name>
    <dbReference type="NCBI Taxonomy" id="696074"/>
    <lineage>
        <taxon>Bacteria</taxon>
        <taxon>Pseudomonadati</taxon>
        <taxon>Pseudomonadota</taxon>
        <taxon>Betaproteobacteria</taxon>
        <taxon>Burkholderiales</taxon>
        <taxon>Comamonadaceae</taxon>
        <taxon>Caenimonas</taxon>
    </lineage>
</organism>
<dbReference type="InterPro" id="IPR009014">
    <property type="entry name" value="Transketo_C/PFOR_II"/>
</dbReference>
<evidence type="ECO:0000313" key="3">
    <source>
        <dbReference type="Proteomes" id="UP001596037"/>
    </source>
</evidence>
<sequence length="305" mass="32478">MRAAFSRELANAAARDERVLLLTGDHGYALFDEFRKACPGQYINAGVAEQNMVGVAAGLAKAGFRPVVYGLSAFVPVRVLEQIKIDVCYEQLPVTFIGDGAGLVYSTLGASHQSFEDIACLRPIPHIDILSPGDAGEMAAAMNFALGHDAPVYLRMGKADLGNVHRQPPVLRRGELLQLRRGRHAVGLVATGSMLKTALAIADEIDASVWSAPWIKPLDEQALAAAVGRCKALVSLEEHSVAAGLGSALLEALSLTHPLPLLRIGIGQRFSSTCGSHAHALREHGLDLASVRERVLPFAARWSAA</sequence>
<dbReference type="SUPFAM" id="SSF52922">
    <property type="entry name" value="TK C-terminal domain-like"/>
    <property type="match status" value="1"/>
</dbReference>
<keyword evidence="3" id="KW-1185">Reference proteome</keyword>
<reference evidence="3" key="1">
    <citation type="journal article" date="2019" name="Int. J. Syst. Evol. Microbiol.">
        <title>The Global Catalogue of Microorganisms (GCM) 10K type strain sequencing project: providing services to taxonomists for standard genome sequencing and annotation.</title>
        <authorList>
            <consortium name="The Broad Institute Genomics Platform"/>
            <consortium name="The Broad Institute Genome Sequencing Center for Infectious Disease"/>
            <person name="Wu L."/>
            <person name="Ma J."/>
        </authorList>
    </citation>
    <scope>NUCLEOTIDE SEQUENCE [LARGE SCALE GENOMIC DNA]</scope>
    <source>
        <strain evidence="3">CCUG 57401</strain>
    </source>
</reference>
<dbReference type="Pfam" id="PF02779">
    <property type="entry name" value="Transket_pyr"/>
    <property type="match status" value="1"/>
</dbReference>
<dbReference type="Pfam" id="PF02780">
    <property type="entry name" value="Transketolase_C"/>
    <property type="match status" value="1"/>
</dbReference>
<evidence type="ECO:0000313" key="2">
    <source>
        <dbReference type="EMBL" id="MFC5498462.1"/>
    </source>
</evidence>
<dbReference type="RefSeq" id="WP_376850514.1">
    <property type="nucleotide sequence ID" value="NZ_JBHSMF010000006.1"/>
</dbReference>
<dbReference type="EMBL" id="JBHSMF010000006">
    <property type="protein sequence ID" value="MFC5498462.1"/>
    <property type="molecule type" value="Genomic_DNA"/>
</dbReference>
<dbReference type="Gene3D" id="3.40.50.970">
    <property type="match status" value="1"/>
</dbReference>
<evidence type="ECO:0000259" key="1">
    <source>
        <dbReference type="SMART" id="SM00861"/>
    </source>
</evidence>
<dbReference type="CDD" id="cd07033">
    <property type="entry name" value="TPP_PYR_DXS_TK_like"/>
    <property type="match status" value="1"/>
</dbReference>
<protein>
    <submittedName>
        <fullName evidence="2">Transketolase family protein</fullName>
    </submittedName>
</protein>
<dbReference type="InterPro" id="IPR005475">
    <property type="entry name" value="Transketolase-like_Pyr-bd"/>
</dbReference>
<name>A0ABW0NEQ5_9BURK</name>
<dbReference type="InterPro" id="IPR033248">
    <property type="entry name" value="Transketolase_C"/>
</dbReference>
<dbReference type="SUPFAM" id="SSF52518">
    <property type="entry name" value="Thiamin diphosphate-binding fold (THDP-binding)"/>
    <property type="match status" value="1"/>
</dbReference>
<dbReference type="Proteomes" id="UP001596037">
    <property type="component" value="Unassembled WGS sequence"/>
</dbReference>
<dbReference type="SMART" id="SM00861">
    <property type="entry name" value="Transket_pyr"/>
    <property type="match status" value="1"/>
</dbReference>
<gene>
    <name evidence="2" type="ORF">ACFPOE_13030</name>
</gene>
<comment type="caution">
    <text evidence="2">The sequence shown here is derived from an EMBL/GenBank/DDBJ whole genome shotgun (WGS) entry which is preliminary data.</text>
</comment>
<proteinExistence type="predicted"/>
<dbReference type="PANTHER" id="PTHR43825:SF5">
    <property type="entry name" value="HYPOTHETICAL TRANSKETOLASE FAMILY PROTEIN"/>
    <property type="match status" value="1"/>
</dbReference>
<dbReference type="PANTHER" id="PTHR43825">
    <property type="entry name" value="PYRUVATE DEHYDROGENASE E1 COMPONENT"/>
    <property type="match status" value="1"/>
</dbReference>
<feature type="domain" description="Transketolase-like pyrimidine-binding" evidence="1">
    <location>
        <begin position="1"/>
        <end position="164"/>
    </location>
</feature>